<sequence length="524" mass="55558">MSHFFRKTTLFVILCALSCMLRSSLLAQTINGSMSGTVVDSSGARIPGALVVLRNSKSRDQRKTTTNASGVFNFNFVPAATYTLTITREGFETLLTKNIELHPNDQLNIAELKMQIGSENVSVTVEANTDIATSGERSSLITAKDIQKLSTVGRDVSELLRTQAGFSQVQSGLDNSSGSAEVAGSYSGLANYVGNGATANGASVIADGANVTDPGSGAGQTQIVNMDMVQEVKIETSNFGADTAKGPTVITAVGKSGGQNYHGNAQLYVRHYAMNAQDWFAKYQGLPQLPDRYLYPGVGVGGPLIIPGTSFNKNHKLTFQFNGEGYVQQNSYAYGNPTKALLQALVPTQAMRNGDFSVQSLSNYLGVDQGTLTTQCNASGTLVNYLHQCALPATTNAGYLSATGQTRNFTGGVLTGGIEPNMAAVLNGLYPLPTGPTVKGFNYKTLNTINPNLFQTRLRVDYAMNDSNKIYVVYNGQFGTTTGIPENIYYSPGTSNSAILGGVNTLARRTPLHARTSAASTTLG</sequence>
<name>A0ABW1Z5G2_9BACT</name>
<dbReference type="EMBL" id="JBHSWI010000001">
    <property type="protein sequence ID" value="MFC6644639.1"/>
    <property type="molecule type" value="Genomic_DNA"/>
</dbReference>
<comment type="caution">
    <text evidence="3">The sequence shown here is derived from an EMBL/GenBank/DDBJ whole genome shotgun (WGS) entry which is preliminary data.</text>
</comment>
<dbReference type="InterPro" id="IPR057601">
    <property type="entry name" value="Oar-like_b-barrel"/>
</dbReference>
<dbReference type="InterPro" id="IPR008969">
    <property type="entry name" value="CarboxyPept-like_regulatory"/>
</dbReference>
<proteinExistence type="predicted"/>
<keyword evidence="1" id="KW-0732">Signal</keyword>
<dbReference type="RefSeq" id="WP_390233871.1">
    <property type="nucleotide sequence ID" value="NZ_JBHSWI010000001.1"/>
</dbReference>
<gene>
    <name evidence="3" type="ORF">ACFQBQ_03340</name>
</gene>
<evidence type="ECO:0000256" key="1">
    <source>
        <dbReference type="SAM" id="SignalP"/>
    </source>
</evidence>
<feature type="domain" description="TonB-dependent transporter Oar-like beta-barrel" evidence="2">
    <location>
        <begin position="255"/>
        <end position="481"/>
    </location>
</feature>
<organism evidence="3 4">
    <name type="scientific">Granulicella cerasi</name>
    <dbReference type="NCBI Taxonomy" id="741063"/>
    <lineage>
        <taxon>Bacteria</taxon>
        <taxon>Pseudomonadati</taxon>
        <taxon>Acidobacteriota</taxon>
        <taxon>Terriglobia</taxon>
        <taxon>Terriglobales</taxon>
        <taxon>Acidobacteriaceae</taxon>
        <taxon>Granulicella</taxon>
    </lineage>
</organism>
<evidence type="ECO:0000313" key="4">
    <source>
        <dbReference type="Proteomes" id="UP001596391"/>
    </source>
</evidence>
<keyword evidence="4" id="KW-1185">Reference proteome</keyword>
<dbReference type="SUPFAM" id="SSF49464">
    <property type="entry name" value="Carboxypeptidase regulatory domain-like"/>
    <property type="match status" value="1"/>
</dbReference>
<evidence type="ECO:0000259" key="2">
    <source>
        <dbReference type="Pfam" id="PF25183"/>
    </source>
</evidence>
<dbReference type="Pfam" id="PF25183">
    <property type="entry name" value="OMP_b-brl_4"/>
    <property type="match status" value="1"/>
</dbReference>
<feature type="chain" id="PRO_5047068726" evidence="1">
    <location>
        <begin position="28"/>
        <end position="524"/>
    </location>
</feature>
<reference evidence="4" key="1">
    <citation type="journal article" date="2019" name="Int. J. Syst. Evol. Microbiol.">
        <title>The Global Catalogue of Microorganisms (GCM) 10K type strain sequencing project: providing services to taxonomists for standard genome sequencing and annotation.</title>
        <authorList>
            <consortium name="The Broad Institute Genomics Platform"/>
            <consortium name="The Broad Institute Genome Sequencing Center for Infectious Disease"/>
            <person name="Wu L."/>
            <person name="Ma J."/>
        </authorList>
    </citation>
    <scope>NUCLEOTIDE SEQUENCE [LARGE SCALE GENOMIC DNA]</scope>
    <source>
        <strain evidence="4">CGMCC 1.16026</strain>
    </source>
</reference>
<dbReference type="Proteomes" id="UP001596391">
    <property type="component" value="Unassembled WGS sequence"/>
</dbReference>
<dbReference type="SUPFAM" id="SSF56935">
    <property type="entry name" value="Porins"/>
    <property type="match status" value="1"/>
</dbReference>
<protein>
    <submittedName>
        <fullName evidence="3">Carboxypeptidase regulatory-like domain-containing protein</fullName>
    </submittedName>
</protein>
<dbReference type="Gene3D" id="2.60.40.1120">
    <property type="entry name" value="Carboxypeptidase-like, regulatory domain"/>
    <property type="match status" value="1"/>
</dbReference>
<dbReference type="Pfam" id="PF13620">
    <property type="entry name" value="CarboxypepD_reg"/>
    <property type="match status" value="1"/>
</dbReference>
<accession>A0ABW1Z5G2</accession>
<feature type="signal peptide" evidence="1">
    <location>
        <begin position="1"/>
        <end position="27"/>
    </location>
</feature>
<evidence type="ECO:0000313" key="3">
    <source>
        <dbReference type="EMBL" id="MFC6644639.1"/>
    </source>
</evidence>